<reference evidence="4" key="1">
    <citation type="submission" date="2016-10" db="EMBL/GenBank/DDBJ databases">
        <authorList>
            <person name="Varghese N."/>
            <person name="Submissions S."/>
        </authorList>
    </citation>
    <scope>NUCLEOTIDE SEQUENCE [LARGE SCALE GENOMIC DNA]</scope>
    <source>
        <strain evidence="4">DSM 21368</strain>
    </source>
</reference>
<dbReference type="Proteomes" id="UP000199220">
    <property type="component" value="Unassembled WGS sequence"/>
</dbReference>
<feature type="transmembrane region" description="Helical" evidence="2">
    <location>
        <begin position="133"/>
        <end position="153"/>
    </location>
</feature>
<keyword evidence="4" id="KW-1185">Reference proteome</keyword>
<dbReference type="EMBL" id="FNTX01000002">
    <property type="protein sequence ID" value="SEE87560.1"/>
    <property type="molecule type" value="Genomic_DNA"/>
</dbReference>
<keyword evidence="2" id="KW-1133">Transmembrane helix</keyword>
<gene>
    <name evidence="3" type="ORF">SAMN04488554_3323</name>
</gene>
<feature type="compositionally biased region" description="Low complexity" evidence="1">
    <location>
        <begin position="14"/>
        <end position="33"/>
    </location>
</feature>
<dbReference type="AlphaFoldDB" id="A0A1H5MEQ8"/>
<proteinExistence type="predicted"/>
<keyword evidence="2" id="KW-0472">Membrane</keyword>
<feature type="transmembrane region" description="Helical" evidence="2">
    <location>
        <begin position="65"/>
        <end position="87"/>
    </location>
</feature>
<keyword evidence="2" id="KW-0812">Transmembrane</keyword>
<feature type="transmembrane region" description="Helical" evidence="2">
    <location>
        <begin position="99"/>
        <end position="121"/>
    </location>
</feature>
<sequence>MDQTREMSYPPEMNQQQPSQPNQQFGTPQQYGAPQPPGAQEHGAPQPYGGPASPARTGRNTAGMLALAFGLICLAITVLAQMVWSFLPGVLYGSAIERAFNIGYDVLVLGTSVTACILGAIGLRRSTLPQRAAAVGLGLGLAGFGPNVIYALGRLLHSVLSQF</sequence>
<protein>
    <submittedName>
        <fullName evidence="3">Uncharacterized protein</fullName>
    </submittedName>
</protein>
<organism evidence="3 4">
    <name type="scientific">Ruania alba</name>
    <dbReference type="NCBI Taxonomy" id="648782"/>
    <lineage>
        <taxon>Bacteria</taxon>
        <taxon>Bacillati</taxon>
        <taxon>Actinomycetota</taxon>
        <taxon>Actinomycetes</taxon>
        <taxon>Micrococcales</taxon>
        <taxon>Ruaniaceae</taxon>
        <taxon>Ruania</taxon>
    </lineage>
</organism>
<evidence type="ECO:0000256" key="1">
    <source>
        <dbReference type="SAM" id="MobiDB-lite"/>
    </source>
</evidence>
<accession>A0A1H5MEQ8</accession>
<evidence type="ECO:0000313" key="3">
    <source>
        <dbReference type="EMBL" id="SEE87560.1"/>
    </source>
</evidence>
<evidence type="ECO:0000256" key="2">
    <source>
        <dbReference type="SAM" id="Phobius"/>
    </source>
</evidence>
<feature type="region of interest" description="Disordered" evidence="1">
    <location>
        <begin position="1"/>
        <end position="55"/>
    </location>
</feature>
<evidence type="ECO:0000313" key="4">
    <source>
        <dbReference type="Proteomes" id="UP000199220"/>
    </source>
</evidence>
<name>A0A1H5MEQ8_9MICO</name>
<dbReference type="STRING" id="648782.SAMN04488554_3323"/>